<evidence type="ECO:0000313" key="3">
    <source>
        <dbReference type="Proteomes" id="UP000241603"/>
    </source>
</evidence>
<dbReference type="Pfam" id="PF18747">
    <property type="entry name" value="HMUD2"/>
    <property type="match status" value="1"/>
</dbReference>
<keyword evidence="3" id="KW-1185">Reference proteome</keyword>
<sequence length="529" mass="61139">MNKYHYTYKIIHIPTGRFYVGIRSCSCIPEQDSYMGSGVIIKRLLKKYPEEEFAKLIIEKFETRLEASDLESIIVNELLLKDPLCINLKLGGDNSVIPNQFKGSLARTGKKYKTGINPWLSQDFRKRVLMRRSENKDKSPYSFMVSNGYWWVWKDSNRIYDHWIQTGGVANPIGMPKRGCGHKAIGAWYSQLSDLEYHNLIGDETVFRNMVAMFKDGWIPREDKRFMNMINSSVTPGIVVIRGTSGTGKGTRVVQFLEWLRTKYEPELIEYELDKKMIQVGFWFKELNLVFIGKYTVSNKSGLASWTSMDFIHSTLKTSEMANSLVKYLSLKFKNATIILEGEPMMLSNRWRPEFVHEDLGFNNMAFISFIYEAREDYDKRIIGRSGKAAKETGWERNQQYTKDHVKIMGEFSSIGYELEPDSQNQLFLKKAGNDNGVKSVGWNILKMFDSPLSFIGDFVIDFVGLNLSKQEFHKYCETNSMLRKINKSDPLAHRVPEKATRRQVVKKTADEKKQLSKSSNVLAIMLRK</sequence>
<dbReference type="SMART" id="SM00465">
    <property type="entry name" value="GIYc"/>
    <property type="match status" value="1"/>
</dbReference>
<accession>A0A2K9VAH5</accession>
<evidence type="ECO:0000313" key="2">
    <source>
        <dbReference type="EMBL" id="AUV59210.1"/>
    </source>
</evidence>
<name>A0A2K9VAH5_9CAUD</name>
<dbReference type="EMBL" id="MG770379">
    <property type="protein sequence ID" value="AUV59210.1"/>
    <property type="molecule type" value="Genomic_DNA"/>
</dbReference>
<dbReference type="CDD" id="cd10444">
    <property type="entry name" value="GIY-YIG_SegABCDEFG"/>
    <property type="match status" value="1"/>
</dbReference>
<organism evidence="2 3">
    <name type="scientific">Klebsiella phage vB_KpnM_KpS110</name>
    <dbReference type="NCBI Taxonomy" id="2079262"/>
    <lineage>
        <taxon>Viruses</taxon>
        <taxon>Duplodnaviria</taxon>
        <taxon>Heunggongvirae</taxon>
        <taxon>Uroviricota</taxon>
        <taxon>Caudoviricetes</taxon>
        <taxon>Pantevenvirales</taxon>
        <taxon>Ackermannviridae</taxon>
        <taxon>Taipeivirus</taxon>
        <taxon>Taipeivirus KpS110</taxon>
    </lineage>
</organism>
<dbReference type="Proteomes" id="UP000241603">
    <property type="component" value="Segment"/>
</dbReference>
<gene>
    <name evidence="2" type="ORF">kps110_094</name>
</gene>
<protein>
    <recommendedName>
        <fullName evidence="1">GIY-YIG domain-containing protein</fullName>
    </recommendedName>
</protein>
<dbReference type="InterPro" id="IPR041021">
    <property type="entry name" value="HMUD2"/>
</dbReference>
<reference evidence="2 3" key="1">
    <citation type="submission" date="2018-01" db="EMBL/GenBank/DDBJ databases">
        <title>Complete genome of Klebsiella pneumoniae bacteriophage vB_KpnM_KpS110.</title>
        <authorList>
            <person name="Verevkin V.V."/>
            <person name="Solovieva E.V."/>
            <person name="Krasilnikova V.M."/>
            <person name="Kislichkina A.A."/>
            <person name="Volozhantsev N.V."/>
        </authorList>
    </citation>
    <scope>NUCLEOTIDE SEQUENCE [LARGE SCALE GENOMIC DNA]</scope>
</reference>
<dbReference type="InterPro" id="IPR000305">
    <property type="entry name" value="GIY-YIG_endonuc"/>
</dbReference>
<proteinExistence type="predicted"/>
<evidence type="ECO:0000259" key="1">
    <source>
        <dbReference type="SMART" id="SM00465"/>
    </source>
</evidence>
<feature type="domain" description="GIY-YIG" evidence="1">
    <location>
        <begin position="4"/>
        <end position="92"/>
    </location>
</feature>